<evidence type="ECO:0008006" key="3">
    <source>
        <dbReference type="Google" id="ProtNLM"/>
    </source>
</evidence>
<evidence type="ECO:0000313" key="2">
    <source>
        <dbReference type="Proteomes" id="UP000198727"/>
    </source>
</evidence>
<protein>
    <recommendedName>
        <fullName evidence="3">Response regulatory domain-containing protein</fullName>
    </recommendedName>
</protein>
<dbReference type="STRING" id="587909.SAMN05421810_11810"/>
<proteinExistence type="predicted"/>
<gene>
    <name evidence="1" type="ORF">SAMN05421810_11810</name>
</gene>
<sequence length="61" mass="6338">MILTPPRGPSVRPARVLLADDEAMVRAGVRAILDTDAGITLVAEATAATHVRGQLTLGCDN</sequence>
<evidence type="ECO:0000313" key="1">
    <source>
        <dbReference type="EMBL" id="SFQ74515.1"/>
    </source>
</evidence>
<dbReference type="EMBL" id="FOWW01000018">
    <property type="protein sequence ID" value="SFQ74515.1"/>
    <property type="molecule type" value="Genomic_DNA"/>
</dbReference>
<name>A0A1I6B0R0_9PSEU</name>
<accession>A0A1I6B0R0</accession>
<reference evidence="2" key="1">
    <citation type="submission" date="2016-10" db="EMBL/GenBank/DDBJ databases">
        <authorList>
            <person name="Varghese N."/>
            <person name="Submissions S."/>
        </authorList>
    </citation>
    <scope>NUCLEOTIDE SEQUENCE [LARGE SCALE GENOMIC DNA]</scope>
    <source>
        <strain evidence="2">CGMCC 4.5579</strain>
    </source>
</reference>
<dbReference type="Proteomes" id="UP000198727">
    <property type="component" value="Unassembled WGS sequence"/>
</dbReference>
<organism evidence="1 2">
    <name type="scientific">Amycolatopsis arida</name>
    <dbReference type="NCBI Taxonomy" id="587909"/>
    <lineage>
        <taxon>Bacteria</taxon>
        <taxon>Bacillati</taxon>
        <taxon>Actinomycetota</taxon>
        <taxon>Actinomycetes</taxon>
        <taxon>Pseudonocardiales</taxon>
        <taxon>Pseudonocardiaceae</taxon>
        <taxon>Amycolatopsis</taxon>
    </lineage>
</organism>
<dbReference type="Gene3D" id="3.40.50.2300">
    <property type="match status" value="1"/>
</dbReference>
<keyword evidence="2" id="KW-1185">Reference proteome</keyword>
<dbReference type="AlphaFoldDB" id="A0A1I6B0R0"/>